<keyword evidence="2 7" id="KW-0813">Transport</keyword>
<evidence type="ECO:0000256" key="7">
    <source>
        <dbReference type="RuleBase" id="RU363032"/>
    </source>
</evidence>
<dbReference type="PANTHER" id="PTHR30193:SF37">
    <property type="entry name" value="INNER MEMBRANE ABC TRANSPORTER PERMEASE PROTEIN YCJO"/>
    <property type="match status" value="1"/>
</dbReference>
<dbReference type="EMBL" id="QGQD01000077">
    <property type="protein sequence ID" value="TLC99104.1"/>
    <property type="molecule type" value="Genomic_DNA"/>
</dbReference>
<feature type="domain" description="ABC transmembrane type-1" evidence="8">
    <location>
        <begin position="68"/>
        <end position="282"/>
    </location>
</feature>
<gene>
    <name evidence="9" type="primary">lacF_31</name>
    <name evidence="9" type="ORF">DSM106044_04085</name>
</gene>
<dbReference type="CDD" id="cd06261">
    <property type="entry name" value="TM_PBP2"/>
    <property type="match status" value="1"/>
</dbReference>
<evidence type="ECO:0000259" key="8">
    <source>
        <dbReference type="PROSITE" id="PS50928"/>
    </source>
</evidence>
<evidence type="ECO:0000313" key="10">
    <source>
        <dbReference type="Proteomes" id="UP000306509"/>
    </source>
</evidence>
<dbReference type="Gene3D" id="1.10.3720.10">
    <property type="entry name" value="MetI-like"/>
    <property type="match status" value="1"/>
</dbReference>
<keyword evidence="6 7" id="KW-0472">Membrane</keyword>
<protein>
    <submittedName>
        <fullName evidence="9">Lactose transport system permease protein LacF</fullName>
    </submittedName>
</protein>
<accession>A0A4U8Q2X6</accession>
<reference evidence="9 10" key="1">
    <citation type="journal article" date="2019" name="Anaerobe">
        <title>Detection of Robinsoniella peoriensis in multiple bone samples of a trauma patient.</title>
        <authorList>
            <person name="Schrottner P."/>
            <person name="Hartwich K."/>
            <person name="Bunk B."/>
            <person name="Schober I."/>
            <person name="Helbig S."/>
            <person name="Rudolph W.W."/>
            <person name="Gunzer F."/>
        </authorList>
    </citation>
    <scope>NUCLEOTIDE SEQUENCE [LARGE SCALE GENOMIC DNA]</scope>
    <source>
        <strain evidence="9 10">DSM 106044</strain>
    </source>
</reference>
<keyword evidence="10" id="KW-1185">Reference proteome</keyword>
<dbReference type="AlphaFoldDB" id="A0A4U8Q2X6"/>
<evidence type="ECO:0000256" key="3">
    <source>
        <dbReference type="ARBA" id="ARBA00022475"/>
    </source>
</evidence>
<evidence type="ECO:0000313" key="9">
    <source>
        <dbReference type="EMBL" id="TLC99104.1"/>
    </source>
</evidence>
<feature type="transmembrane region" description="Helical" evidence="7">
    <location>
        <begin position="74"/>
        <end position="94"/>
    </location>
</feature>
<keyword evidence="3" id="KW-1003">Cell membrane</keyword>
<feature type="transmembrane region" description="Helical" evidence="7">
    <location>
        <begin position="12"/>
        <end position="35"/>
    </location>
</feature>
<dbReference type="PROSITE" id="PS50928">
    <property type="entry name" value="ABC_TM1"/>
    <property type="match status" value="1"/>
</dbReference>
<keyword evidence="5 7" id="KW-1133">Transmembrane helix</keyword>
<dbReference type="Proteomes" id="UP000306509">
    <property type="component" value="Unassembled WGS sequence"/>
</dbReference>
<feature type="transmembrane region" description="Helical" evidence="7">
    <location>
        <begin position="106"/>
        <end position="125"/>
    </location>
</feature>
<evidence type="ECO:0000256" key="6">
    <source>
        <dbReference type="ARBA" id="ARBA00023136"/>
    </source>
</evidence>
<proteinExistence type="inferred from homology"/>
<dbReference type="SUPFAM" id="SSF161098">
    <property type="entry name" value="MetI-like"/>
    <property type="match status" value="1"/>
</dbReference>
<dbReference type="Pfam" id="PF00528">
    <property type="entry name" value="BPD_transp_1"/>
    <property type="match status" value="1"/>
</dbReference>
<dbReference type="GO" id="GO:0055085">
    <property type="term" value="P:transmembrane transport"/>
    <property type="evidence" value="ECO:0007669"/>
    <property type="project" value="InterPro"/>
</dbReference>
<organism evidence="9 10">
    <name type="scientific">Robinsoniella peoriensis</name>
    <dbReference type="NCBI Taxonomy" id="180332"/>
    <lineage>
        <taxon>Bacteria</taxon>
        <taxon>Bacillati</taxon>
        <taxon>Bacillota</taxon>
        <taxon>Clostridia</taxon>
        <taxon>Lachnospirales</taxon>
        <taxon>Lachnospiraceae</taxon>
        <taxon>Robinsoniella</taxon>
    </lineage>
</organism>
<evidence type="ECO:0000256" key="5">
    <source>
        <dbReference type="ARBA" id="ARBA00022989"/>
    </source>
</evidence>
<dbReference type="GO" id="GO:0005886">
    <property type="term" value="C:plasma membrane"/>
    <property type="evidence" value="ECO:0007669"/>
    <property type="project" value="UniProtKB-SubCell"/>
</dbReference>
<sequence length="293" mass="32772">MDKILSKKKYIAFFVGPAFVVYLFFGLIPILYNLYISLFKTNLLGDSTFVGLKNYIRLFQDQFFLQAVVNNLKFVAGSYIAHMVLALLLSNILFQKVKGSKLFQSIYFMPSVICGTAIGMLWTFVYHPDFGLVNSFLKAIGLDSLTHIWLADEKTVIPALIVVTMWQFVGYHMVIQLAGMKNIDSSLYEAASIDGASKWQQFTKITFPLMKPILKIDSVLIVTGSLKLYDLIAVTTSGGPNHASEVISTYMFTQGFNALKFGYSSSIATALLLLCIGATVIINFVFRTKKIDY</sequence>
<dbReference type="InterPro" id="IPR000515">
    <property type="entry name" value="MetI-like"/>
</dbReference>
<feature type="transmembrane region" description="Helical" evidence="7">
    <location>
        <begin position="261"/>
        <end position="286"/>
    </location>
</feature>
<evidence type="ECO:0000256" key="1">
    <source>
        <dbReference type="ARBA" id="ARBA00004651"/>
    </source>
</evidence>
<comment type="subcellular location">
    <subcellularLocation>
        <location evidence="1 7">Cell membrane</location>
        <topology evidence="1 7">Multi-pass membrane protein</topology>
    </subcellularLocation>
</comment>
<feature type="transmembrane region" description="Helical" evidence="7">
    <location>
        <begin position="157"/>
        <end position="178"/>
    </location>
</feature>
<evidence type="ECO:0000256" key="4">
    <source>
        <dbReference type="ARBA" id="ARBA00022692"/>
    </source>
</evidence>
<evidence type="ECO:0000256" key="2">
    <source>
        <dbReference type="ARBA" id="ARBA00022448"/>
    </source>
</evidence>
<dbReference type="PANTHER" id="PTHR30193">
    <property type="entry name" value="ABC TRANSPORTER PERMEASE PROTEIN"/>
    <property type="match status" value="1"/>
</dbReference>
<keyword evidence="4 7" id="KW-0812">Transmembrane</keyword>
<dbReference type="RefSeq" id="WP_047834722.1">
    <property type="nucleotide sequence ID" value="NZ_CAUSDN010000053.1"/>
</dbReference>
<dbReference type="InterPro" id="IPR035906">
    <property type="entry name" value="MetI-like_sf"/>
</dbReference>
<dbReference type="InterPro" id="IPR051393">
    <property type="entry name" value="ABC_transporter_permease"/>
</dbReference>
<comment type="similarity">
    <text evidence="7">Belongs to the binding-protein-dependent transport system permease family.</text>
</comment>
<comment type="caution">
    <text evidence="9">The sequence shown here is derived from an EMBL/GenBank/DDBJ whole genome shotgun (WGS) entry which is preliminary data.</text>
</comment>
<name>A0A4U8Q2X6_9FIRM</name>